<dbReference type="EMBL" id="AM942444">
    <property type="protein sequence ID" value="CAQ05390.1"/>
    <property type="molecule type" value="Genomic_DNA"/>
</dbReference>
<sequence length="392" mass="40126">MTRVTGTLHHVLGNAEAITEVWVRSARARGHGGGWLMKTSARTPITDAHLSLDIVPGPAILVAVAEGQPLEHIEIIVPDTESASLEICITAAQGTGGQTAEALDLLRRQIADDLGESAKAVTDSRAAANDAEASAQTAGSSASKAGQSATRAASSASMASASESRAAAHAGEAGAHASAAGESAKTAEASASAAADSAGTAKTQADRAADRASAAAVSATEAGQHADRAESIPEHVDWHGDRLMVMGKISPPLTGPRGQRGPQGDSGASTWDAITGKPNVATRDDLTQQGLDYLNALHEKADKSHQHRMADITDLPTVSDAPTRNTLVKRSSTGTVRVADPAGPNNAANQGYVDRQDAATLAEAKALVDARVRLVSSLPSRPDPNVLYVIPE</sequence>
<organism evidence="2 3">
    <name type="scientific">Corynebacterium urealyticum (strain ATCC 43042 / DSM 7109)</name>
    <dbReference type="NCBI Taxonomy" id="504474"/>
    <lineage>
        <taxon>Bacteria</taxon>
        <taxon>Bacillati</taxon>
        <taxon>Actinomycetota</taxon>
        <taxon>Actinomycetes</taxon>
        <taxon>Mycobacteriales</taxon>
        <taxon>Corynebacteriaceae</taxon>
        <taxon>Corynebacterium</taxon>
    </lineage>
</organism>
<evidence type="ECO:0008006" key="4">
    <source>
        <dbReference type="Google" id="ProtNLM"/>
    </source>
</evidence>
<feature type="region of interest" description="Disordered" evidence="1">
    <location>
        <begin position="246"/>
        <end position="271"/>
    </location>
</feature>
<protein>
    <recommendedName>
        <fullName evidence="4">Phage tail fiber protein</fullName>
    </recommendedName>
</protein>
<feature type="compositionally biased region" description="Basic and acidic residues" evidence="1">
    <location>
        <begin position="224"/>
        <end position="233"/>
    </location>
</feature>
<dbReference type="Proteomes" id="UP000001727">
    <property type="component" value="Chromosome"/>
</dbReference>
<gene>
    <name evidence="2" type="ordered locus">cu1430</name>
</gene>
<name>B1VGT3_CORU7</name>
<dbReference type="HOGENOM" id="CLU_561082_0_0_11"/>
<keyword evidence="3" id="KW-1185">Reference proteome</keyword>
<feature type="region of interest" description="Disordered" evidence="1">
    <location>
        <begin position="154"/>
        <end position="233"/>
    </location>
</feature>
<dbReference type="STRING" id="504474.cu1430"/>
<evidence type="ECO:0000256" key="1">
    <source>
        <dbReference type="SAM" id="MobiDB-lite"/>
    </source>
</evidence>
<reference evidence="2 3" key="1">
    <citation type="journal article" date="2008" name="J. Biotechnol.">
        <title>The lifestyle of Corynebacterium urealyticum derived from its complete genome sequence established by pyrosequencing.</title>
        <authorList>
            <person name="Tauch A."/>
            <person name="Trost E."/>
            <person name="Tilker A."/>
            <person name="Ludewig U."/>
            <person name="Schneiker S."/>
            <person name="Goesmann A."/>
            <person name="Arnold W."/>
            <person name="Bekel T."/>
            <person name="Brinkrolf K."/>
            <person name="Brune I."/>
            <person name="Goetker S."/>
            <person name="Kalinowski J."/>
            <person name="Kamp P.-B."/>
            <person name="Lobo F.P."/>
            <person name="Viehoever P."/>
            <person name="Weisshaar B."/>
            <person name="Soriano F."/>
            <person name="Droege M."/>
            <person name="Puehler A."/>
        </authorList>
    </citation>
    <scope>NUCLEOTIDE SEQUENCE [LARGE SCALE GENOMIC DNA]</scope>
    <source>
        <strain evidence="3">ATCC 43042 / DSM 7109</strain>
    </source>
</reference>
<proteinExistence type="predicted"/>
<evidence type="ECO:0000313" key="2">
    <source>
        <dbReference type="EMBL" id="CAQ05390.1"/>
    </source>
</evidence>
<dbReference type="eggNOG" id="COG5295">
    <property type="taxonomic scope" value="Bacteria"/>
</dbReference>
<accession>B1VGT3</accession>
<dbReference type="GeneID" id="60604213"/>
<feature type="compositionally biased region" description="Low complexity" evidence="1">
    <location>
        <begin position="154"/>
        <end position="203"/>
    </location>
</feature>
<dbReference type="AlphaFoldDB" id="B1VGT3"/>
<evidence type="ECO:0000313" key="3">
    <source>
        <dbReference type="Proteomes" id="UP000001727"/>
    </source>
</evidence>
<dbReference type="KEGG" id="cur:cu1430"/>
<dbReference type="RefSeq" id="WP_012360678.1">
    <property type="nucleotide sequence ID" value="NC_010545.1"/>
</dbReference>